<evidence type="ECO:0000256" key="1">
    <source>
        <dbReference type="SAM" id="MobiDB-lite"/>
    </source>
</evidence>
<dbReference type="OrthoDB" id="3257768at2759"/>
<proteinExistence type="predicted"/>
<dbReference type="Pfam" id="PF18758">
    <property type="entry name" value="KDZ"/>
    <property type="match status" value="1"/>
</dbReference>
<gene>
    <name evidence="3" type="ORF">M408DRAFT_324108</name>
</gene>
<dbReference type="InterPro" id="IPR040521">
    <property type="entry name" value="KDZ"/>
</dbReference>
<feature type="compositionally biased region" description="Basic residues" evidence="1">
    <location>
        <begin position="29"/>
        <end position="41"/>
    </location>
</feature>
<reference evidence="3 4" key="1">
    <citation type="submission" date="2014-04" db="EMBL/GenBank/DDBJ databases">
        <authorList>
            <consortium name="DOE Joint Genome Institute"/>
            <person name="Kuo A."/>
            <person name="Zuccaro A."/>
            <person name="Kohler A."/>
            <person name="Nagy L.G."/>
            <person name="Floudas D."/>
            <person name="Copeland A."/>
            <person name="Barry K.W."/>
            <person name="Cichocki N."/>
            <person name="Veneault-Fourrey C."/>
            <person name="LaButti K."/>
            <person name="Lindquist E.A."/>
            <person name="Lipzen A."/>
            <person name="Lundell T."/>
            <person name="Morin E."/>
            <person name="Murat C."/>
            <person name="Sun H."/>
            <person name="Tunlid A."/>
            <person name="Henrissat B."/>
            <person name="Grigoriev I.V."/>
            <person name="Hibbett D.S."/>
            <person name="Martin F."/>
            <person name="Nordberg H.P."/>
            <person name="Cantor M.N."/>
            <person name="Hua S.X."/>
        </authorList>
    </citation>
    <scope>NUCLEOTIDE SEQUENCE [LARGE SCALE GENOMIC DNA]</scope>
    <source>
        <strain evidence="3 4">MAFF 305830</strain>
    </source>
</reference>
<feature type="compositionally biased region" description="Polar residues" evidence="1">
    <location>
        <begin position="43"/>
        <end position="53"/>
    </location>
</feature>
<dbReference type="EMBL" id="KN824363">
    <property type="protein sequence ID" value="KIM22121.1"/>
    <property type="molecule type" value="Genomic_DNA"/>
</dbReference>
<dbReference type="STRING" id="933852.A0A0C3AS92"/>
<name>A0A0C3AS92_SERVB</name>
<organism evidence="3 4">
    <name type="scientific">Serendipita vermifera MAFF 305830</name>
    <dbReference type="NCBI Taxonomy" id="933852"/>
    <lineage>
        <taxon>Eukaryota</taxon>
        <taxon>Fungi</taxon>
        <taxon>Dikarya</taxon>
        <taxon>Basidiomycota</taxon>
        <taxon>Agaricomycotina</taxon>
        <taxon>Agaricomycetes</taxon>
        <taxon>Sebacinales</taxon>
        <taxon>Serendipitaceae</taxon>
        <taxon>Serendipita</taxon>
    </lineage>
</organism>
<evidence type="ECO:0000313" key="3">
    <source>
        <dbReference type="EMBL" id="KIM22121.1"/>
    </source>
</evidence>
<keyword evidence="4" id="KW-1185">Reference proteome</keyword>
<dbReference type="PANTHER" id="PTHR33096">
    <property type="entry name" value="CXC2 DOMAIN-CONTAINING PROTEIN"/>
    <property type="match status" value="1"/>
</dbReference>
<reference evidence="4" key="2">
    <citation type="submission" date="2015-01" db="EMBL/GenBank/DDBJ databases">
        <title>Evolutionary Origins and Diversification of the Mycorrhizal Mutualists.</title>
        <authorList>
            <consortium name="DOE Joint Genome Institute"/>
            <consortium name="Mycorrhizal Genomics Consortium"/>
            <person name="Kohler A."/>
            <person name="Kuo A."/>
            <person name="Nagy L.G."/>
            <person name="Floudas D."/>
            <person name="Copeland A."/>
            <person name="Barry K.W."/>
            <person name="Cichocki N."/>
            <person name="Veneault-Fourrey C."/>
            <person name="LaButti K."/>
            <person name="Lindquist E.A."/>
            <person name="Lipzen A."/>
            <person name="Lundell T."/>
            <person name="Morin E."/>
            <person name="Murat C."/>
            <person name="Riley R."/>
            <person name="Ohm R."/>
            <person name="Sun H."/>
            <person name="Tunlid A."/>
            <person name="Henrissat B."/>
            <person name="Grigoriev I.V."/>
            <person name="Hibbett D.S."/>
            <person name="Martin F."/>
        </authorList>
    </citation>
    <scope>NUCLEOTIDE SEQUENCE [LARGE SCALE GENOMIC DNA]</scope>
    <source>
        <strain evidence="4">MAFF 305830</strain>
    </source>
</reference>
<evidence type="ECO:0000313" key="4">
    <source>
        <dbReference type="Proteomes" id="UP000054097"/>
    </source>
</evidence>
<evidence type="ECO:0000259" key="2">
    <source>
        <dbReference type="Pfam" id="PF18803"/>
    </source>
</evidence>
<dbReference type="InterPro" id="IPR041457">
    <property type="entry name" value="CxC2_KDZ-assoc"/>
</dbReference>
<dbReference type="Proteomes" id="UP000054097">
    <property type="component" value="Unassembled WGS sequence"/>
</dbReference>
<feature type="domain" description="CxC2-like cysteine cluster KDZ transposase-associated" evidence="2">
    <location>
        <begin position="181"/>
        <end position="285"/>
    </location>
</feature>
<dbReference type="HOGENOM" id="CLU_003703_13_0_1"/>
<dbReference type="PANTHER" id="PTHR33096:SF1">
    <property type="entry name" value="CXC1-LIKE CYSTEINE CLUSTER ASSOCIATED WITH KDZ TRANSPOSASES DOMAIN-CONTAINING PROTEIN"/>
    <property type="match status" value="1"/>
</dbReference>
<protein>
    <recommendedName>
        <fullName evidence="2">CxC2-like cysteine cluster KDZ transposase-associated domain-containing protein</fullName>
    </recommendedName>
</protein>
<dbReference type="Pfam" id="PF18803">
    <property type="entry name" value="CxC2"/>
    <property type="match status" value="1"/>
</dbReference>
<accession>A0A0C3AS92</accession>
<dbReference type="AlphaFoldDB" id="A0A0C3AS92"/>
<sequence length="983" mass="111751">MEKRSKRAQKYKVTYSSALPRVTSSTFAHSRRKGKTVKRRTGNVTQTDHTSRGSVWDSNFQIEDIWMPNFDPPEEVEGPTPPLITGTRRTGKASTSYTQQDFVNEWREHESTYLSILLDHETLPFGPCLCACGSGHTAEFVCDNCCGKASHCKQCILATHSRMPLHRIRKWNGNFLEVTSLSSLGLSISFGHGGNACPVARATHTLAAFHIDGFHTISVVFCHCESSPAPHFQLFNNKLFPASFDNPKTVFTFELLRQFRIHHLEGKGSAYSYINSLYRLTNDAGSLEIPGRVREFRRVARQWNYLQVLKHSGAYGSTSLISHMATECPACPRPGINIPENWREIIPGSLYYLIRCYVHFDANFRLVQLRRDARNPSDRALWIGGGFFADPEEYEDYLGVVDHEQQETSDCADHRATTLSTRTRFNRLEVTGVAGAVCRHECAIPQGFVNLYKGERYVNSDFAISHILRGMIGICEVIVSYDIACQYQRNFQTRFRQLPATLLLPLQLAIIFLIPKFHLPVHKEECRYKYSFNYAKKVGRTDGEAIERFWGSHNHLSGSTMRMTSGSRLDTLNFHFNDWNWRKTCKMGATLVERHLHAKEMKAEHETLLADLAVGIGEAKAEEWTRQEDEFVLQPGARSIYQPVTDNAPTRAQILQRLTQFDAPGMNEAVGQDHEQPALVFWVNDGIELEEAQARLRVHALTIDDGSTDRERIQLNRRRVSMLERVNAWKARAPDGVPEDAEEEYQDELPEYLPLALPSSLPPQNQNAILQDIERHLREGCAFDSLRALRKCLAERVALQREKDRNIRGQAANFRSQAAINRLQAEIKFVAGRYRAAYAALQSLGGDINPELAALADEDISAAKIFEYTRQLGRGYNNTLSWIWRQTGFGAQAGDDNWLEEVLRVQFLEAKVNRDRWSEECEMTMAELRLTRGTFQYKQQWWTDKALIADTEGAAAHARSMAAMYDVMAQQITQKIEAIVAVA</sequence>
<feature type="region of interest" description="Disordered" evidence="1">
    <location>
        <begin position="24"/>
        <end position="53"/>
    </location>
</feature>